<organism evidence="1 2">
    <name type="scientific">Bifidobacterium longum</name>
    <dbReference type="NCBI Taxonomy" id="216816"/>
    <lineage>
        <taxon>Bacteria</taxon>
        <taxon>Bacillati</taxon>
        <taxon>Actinomycetota</taxon>
        <taxon>Actinomycetes</taxon>
        <taxon>Bifidobacteriales</taxon>
        <taxon>Bifidobacteriaceae</taxon>
        <taxon>Bifidobacterium</taxon>
    </lineage>
</organism>
<dbReference type="AlphaFoldDB" id="A0A395XUA5"/>
<evidence type="ECO:0000313" key="1">
    <source>
        <dbReference type="EMBL" id="RGW62972.1"/>
    </source>
</evidence>
<name>A0A395XUA5_BIFLN</name>
<proteinExistence type="predicted"/>
<protein>
    <submittedName>
        <fullName evidence="1">Uncharacterized protein</fullName>
    </submittedName>
</protein>
<dbReference type="RefSeq" id="WP_117781938.1">
    <property type="nucleotide sequence ID" value="NZ_QSAR01000020.1"/>
</dbReference>
<sequence>MKSYKTYAEEYGLDIEVIRWVFNHIRVTRYVMSEPIGYKIAFKYLGQPVHLSSEWKTGVAEKSFREIVNIRRKAITTEANPELVPDKD</sequence>
<dbReference type="Proteomes" id="UP000265775">
    <property type="component" value="Unassembled WGS sequence"/>
</dbReference>
<dbReference type="EMBL" id="QSAR01000020">
    <property type="protein sequence ID" value="RGW62972.1"/>
    <property type="molecule type" value="Genomic_DNA"/>
</dbReference>
<accession>A0A395XUA5</accession>
<comment type="caution">
    <text evidence="1">The sequence shown here is derived from an EMBL/GenBank/DDBJ whole genome shotgun (WGS) entry which is preliminary data.</text>
</comment>
<reference evidence="1 2" key="1">
    <citation type="submission" date="2018-08" db="EMBL/GenBank/DDBJ databases">
        <title>A genome reference for cultivated species of the human gut microbiota.</title>
        <authorList>
            <person name="Zou Y."/>
            <person name="Xue W."/>
            <person name="Luo G."/>
        </authorList>
    </citation>
    <scope>NUCLEOTIDE SEQUENCE [LARGE SCALE GENOMIC DNA]</scope>
    <source>
        <strain evidence="1 2">AF11-12</strain>
    </source>
</reference>
<evidence type="ECO:0000313" key="2">
    <source>
        <dbReference type="Proteomes" id="UP000265775"/>
    </source>
</evidence>
<gene>
    <name evidence="1" type="ORF">DWV59_11235</name>
</gene>